<feature type="transmembrane region" description="Helical" evidence="1">
    <location>
        <begin position="36"/>
        <end position="57"/>
    </location>
</feature>
<keyword evidence="1" id="KW-0472">Membrane</keyword>
<dbReference type="FunCoup" id="G0PLE0">
    <property type="interactions" value="452"/>
</dbReference>
<evidence type="ECO:0000256" key="2">
    <source>
        <dbReference type="SAM" id="SignalP"/>
    </source>
</evidence>
<feature type="signal peptide" evidence="2">
    <location>
        <begin position="1"/>
        <end position="20"/>
    </location>
</feature>
<dbReference type="HOGENOM" id="CLU_1556706_0_0_1"/>
<keyword evidence="4" id="KW-1185">Reference proteome</keyword>
<dbReference type="Proteomes" id="UP000008068">
    <property type="component" value="Unassembled WGS sequence"/>
</dbReference>
<keyword evidence="2" id="KW-0732">Signal</keyword>
<dbReference type="STRING" id="135651.G0PLE0"/>
<accession>G0PLE0</accession>
<name>G0PLE0_CAEBE</name>
<evidence type="ECO:0000313" key="4">
    <source>
        <dbReference type="Proteomes" id="UP000008068"/>
    </source>
</evidence>
<evidence type="ECO:0000313" key="3">
    <source>
        <dbReference type="EMBL" id="EGT34587.1"/>
    </source>
</evidence>
<feature type="chain" id="PRO_5003407532" evidence="2">
    <location>
        <begin position="21"/>
        <end position="179"/>
    </location>
</feature>
<dbReference type="AlphaFoldDB" id="G0PLE0"/>
<dbReference type="InParanoid" id="G0PLE0"/>
<dbReference type="eggNOG" id="ENOG502TMEV">
    <property type="taxonomic scope" value="Eukaryota"/>
</dbReference>
<evidence type="ECO:0000256" key="1">
    <source>
        <dbReference type="SAM" id="Phobius"/>
    </source>
</evidence>
<gene>
    <name evidence="3" type="ORF">CAEBREN_32699</name>
</gene>
<dbReference type="EMBL" id="GL381069">
    <property type="protein sequence ID" value="EGT34587.1"/>
    <property type="molecule type" value="Genomic_DNA"/>
</dbReference>
<protein>
    <submittedName>
        <fullName evidence="3">Uncharacterized protein</fullName>
    </submittedName>
</protein>
<sequence>MNKIELIGLLILIHIGITDAAQGSNKCLSCYRLRSTISLIGICVFTVLIGGLLIYACKVDIKHWKKSIDGRVQLDYPNASLAEFQLPPLHRTPENLVTPLGTDTTKRTESTQIERTQDEKTIRIVTAMYTSSNRDVPEALQQSLHLKNANQMRTQKTPTTLHTISEKDEEQEISKKSEK</sequence>
<proteinExistence type="predicted"/>
<keyword evidence="1" id="KW-0812">Transmembrane</keyword>
<reference evidence="4" key="1">
    <citation type="submission" date="2011-07" db="EMBL/GenBank/DDBJ databases">
        <authorList>
            <consortium name="Caenorhabditis brenneri Sequencing and Analysis Consortium"/>
            <person name="Wilson R.K."/>
        </authorList>
    </citation>
    <scope>NUCLEOTIDE SEQUENCE [LARGE SCALE GENOMIC DNA]</scope>
    <source>
        <strain evidence="4">PB2801</strain>
    </source>
</reference>
<organism evidence="4">
    <name type="scientific">Caenorhabditis brenneri</name>
    <name type="common">Nematode worm</name>
    <dbReference type="NCBI Taxonomy" id="135651"/>
    <lineage>
        <taxon>Eukaryota</taxon>
        <taxon>Metazoa</taxon>
        <taxon>Ecdysozoa</taxon>
        <taxon>Nematoda</taxon>
        <taxon>Chromadorea</taxon>
        <taxon>Rhabditida</taxon>
        <taxon>Rhabditina</taxon>
        <taxon>Rhabditomorpha</taxon>
        <taxon>Rhabditoidea</taxon>
        <taxon>Rhabditidae</taxon>
        <taxon>Peloderinae</taxon>
        <taxon>Caenorhabditis</taxon>
    </lineage>
</organism>
<dbReference type="OrthoDB" id="5818838at2759"/>
<keyword evidence="1" id="KW-1133">Transmembrane helix</keyword>